<gene>
    <name evidence="2" type="ORF">RhiirA1_456163</name>
</gene>
<feature type="compositionally biased region" description="Polar residues" evidence="1">
    <location>
        <begin position="162"/>
        <end position="174"/>
    </location>
</feature>
<dbReference type="VEuPathDB" id="FungiDB:FUN_021353"/>
<organism evidence="2 3">
    <name type="scientific">Rhizophagus irregularis</name>
    <dbReference type="NCBI Taxonomy" id="588596"/>
    <lineage>
        <taxon>Eukaryota</taxon>
        <taxon>Fungi</taxon>
        <taxon>Fungi incertae sedis</taxon>
        <taxon>Mucoromycota</taxon>
        <taxon>Glomeromycotina</taxon>
        <taxon>Glomeromycetes</taxon>
        <taxon>Glomerales</taxon>
        <taxon>Glomeraceae</taxon>
        <taxon>Rhizophagus</taxon>
    </lineage>
</organism>
<evidence type="ECO:0000256" key="1">
    <source>
        <dbReference type="SAM" id="MobiDB-lite"/>
    </source>
</evidence>
<accession>A0A2I1EHU7</accession>
<sequence>MRLMPMEEYNSKDQFIIDHKHVLKELGVKNTVQLIYLLFILNDILAEHDTSMKNYIDETFQKQVAQFEATEVSNDTPVSTLIQPMETEIFENVEHQSLINVEHNDQNIEHQSEDVIAESSTKNSKKSVTKLNAKATPYTLKGKGRTVTFAEMASRNLDAGSNCDTSPSPPGNRSKNNETKRKASDSKAQSAKKKQHAPIKEIQSVMTGYDPVLRDNVREITLYNILSTWAQIKLLQHLEKWGHVIAFKTKRQKKLELFAGLSYE</sequence>
<feature type="compositionally biased region" description="Basic and acidic residues" evidence="1">
    <location>
        <begin position="175"/>
        <end position="185"/>
    </location>
</feature>
<evidence type="ECO:0000313" key="2">
    <source>
        <dbReference type="EMBL" id="PKC69309.1"/>
    </source>
</evidence>
<dbReference type="OrthoDB" id="2419350at2759"/>
<name>A0A2I1EHU7_9GLOM</name>
<evidence type="ECO:0000313" key="3">
    <source>
        <dbReference type="Proteomes" id="UP000232688"/>
    </source>
</evidence>
<dbReference type="EMBL" id="LLXH01000284">
    <property type="protein sequence ID" value="PKC69309.1"/>
    <property type="molecule type" value="Genomic_DNA"/>
</dbReference>
<feature type="region of interest" description="Disordered" evidence="1">
    <location>
        <begin position="157"/>
        <end position="199"/>
    </location>
</feature>
<dbReference type="VEuPathDB" id="FungiDB:RhiirFUN_009123"/>
<proteinExistence type="predicted"/>
<reference evidence="2 3" key="1">
    <citation type="submission" date="2017-10" db="EMBL/GenBank/DDBJ databases">
        <title>Extensive intraspecific genome diversity in a model arbuscular mycorrhizal fungus.</title>
        <authorList>
            <person name="Chen E.C.H."/>
            <person name="Morin E."/>
            <person name="Baudet D."/>
            <person name="Noel J."/>
            <person name="Ndikumana S."/>
            <person name="Charron P."/>
            <person name="St-Onge C."/>
            <person name="Giorgi J."/>
            <person name="Grigoriev I.V."/>
            <person name="Roux C."/>
            <person name="Martin F.M."/>
            <person name="Corradi N."/>
        </authorList>
    </citation>
    <scope>NUCLEOTIDE SEQUENCE [LARGE SCALE GENOMIC DNA]</scope>
    <source>
        <strain evidence="2 3">A1</strain>
    </source>
</reference>
<protein>
    <submittedName>
        <fullName evidence="2">Uncharacterized protein</fullName>
    </submittedName>
</protein>
<dbReference type="Proteomes" id="UP000232688">
    <property type="component" value="Unassembled WGS sequence"/>
</dbReference>
<reference evidence="2 3" key="2">
    <citation type="submission" date="2017-10" db="EMBL/GenBank/DDBJ databases">
        <title>Genome analyses suggest a sexual origin of heterokaryosis in a supposedly ancient asexual fungus.</title>
        <authorList>
            <person name="Corradi N."/>
            <person name="Sedzielewska K."/>
            <person name="Noel J."/>
            <person name="Charron P."/>
            <person name="Farinelli L."/>
            <person name="Marton T."/>
            <person name="Kruger M."/>
            <person name="Pelin A."/>
            <person name="Brachmann A."/>
            <person name="Corradi N."/>
        </authorList>
    </citation>
    <scope>NUCLEOTIDE SEQUENCE [LARGE SCALE GENOMIC DNA]</scope>
    <source>
        <strain evidence="2 3">A1</strain>
    </source>
</reference>
<dbReference type="VEuPathDB" id="FungiDB:RhiirA1_456163"/>
<dbReference type="AlphaFoldDB" id="A0A2I1EHU7"/>
<comment type="caution">
    <text evidence="2">The sequence shown here is derived from an EMBL/GenBank/DDBJ whole genome shotgun (WGS) entry which is preliminary data.</text>
</comment>